<name>A0ABU6WIL4_9FABA</name>
<gene>
    <name evidence="1" type="ORF">PIB30_059599</name>
</gene>
<accession>A0ABU6WIL4</accession>
<organism evidence="1 2">
    <name type="scientific">Stylosanthes scabra</name>
    <dbReference type="NCBI Taxonomy" id="79078"/>
    <lineage>
        <taxon>Eukaryota</taxon>
        <taxon>Viridiplantae</taxon>
        <taxon>Streptophyta</taxon>
        <taxon>Embryophyta</taxon>
        <taxon>Tracheophyta</taxon>
        <taxon>Spermatophyta</taxon>
        <taxon>Magnoliopsida</taxon>
        <taxon>eudicotyledons</taxon>
        <taxon>Gunneridae</taxon>
        <taxon>Pentapetalae</taxon>
        <taxon>rosids</taxon>
        <taxon>fabids</taxon>
        <taxon>Fabales</taxon>
        <taxon>Fabaceae</taxon>
        <taxon>Papilionoideae</taxon>
        <taxon>50 kb inversion clade</taxon>
        <taxon>dalbergioids sensu lato</taxon>
        <taxon>Dalbergieae</taxon>
        <taxon>Pterocarpus clade</taxon>
        <taxon>Stylosanthes</taxon>
    </lineage>
</organism>
<protein>
    <submittedName>
        <fullName evidence="1">Uncharacterized protein</fullName>
    </submittedName>
</protein>
<dbReference type="Proteomes" id="UP001341840">
    <property type="component" value="Unassembled WGS sequence"/>
</dbReference>
<keyword evidence="2" id="KW-1185">Reference proteome</keyword>
<sequence>MATPSRTVTEAAFVEHIKSLIEAARASSAPERRLSPADHEAAATWIAQHPDDVAAVIHAATRWEHCLEFVSLRDWSTVATYRCRQTTLRQLCGELRRPVAAYQKQTHRSNSRGIVHREDAAAAMIRTLLDATGEHIDDYNYDQIDPTLQEISELRWEVGTLSSANRKLKGNFKDLKRAFILDYVPSSSDSD</sequence>
<comment type="caution">
    <text evidence="1">The sequence shown here is derived from an EMBL/GenBank/DDBJ whole genome shotgun (WGS) entry which is preliminary data.</text>
</comment>
<evidence type="ECO:0000313" key="2">
    <source>
        <dbReference type="Proteomes" id="UP001341840"/>
    </source>
</evidence>
<dbReference type="EMBL" id="JASCZI010181757">
    <property type="protein sequence ID" value="MED6185704.1"/>
    <property type="molecule type" value="Genomic_DNA"/>
</dbReference>
<evidence type="ECO:0000313" key="1">
    <source>
        <dbReference type="EMBL" id="MED6185704.1"/>
    </source>
</evidence>
<reference evidence="1 2" key="1">
    <citation type="journal article" date="2023" name="Plants (Basel)">
        <title>Bridging the Gap: Combining Genomics and Transcriptomics Approaches to Understand Stylosanthes scabra, an Orphan Legume from the Brazilian Caatinga.</title>
        <authorList>
            <person name="Ferreira-Neto J.R.C."/>
            <person name="da Silva M.D."/>
            <person name="Binneck E."/>
            <person name="de Melo N.F."/>
            <person name="da Silva R.H."/>
            <person name="de Melo A.L.T.M."/>
            <person name="Pandolfi V."/>
            <person name="Bustamante F.O."/>
            <person name="Brasileiro-Vidal A.C."/>
            <person name="Benko-Iseppon A.M."/>
        </authorList>
    </citation>
    <scope>NUCLEOTIDE SEQUENCE [LARGE SCALE GENOMIC DNA]</scope>
    <source>
        <tissue evidence="1">Leaves</tissue>
    </source>
</reference>
<proteinExistence type="predicted"/>